<protein>
    <submittedName>
        <fullName evidence="2">Type II toxin-antitoxin system RatA family toxin</fullName>
    </submittedName>
</protein>
<accession>A0ABW2RWR8</accession>
<dbReference type="RefSeq" id="WP_378404250.1">
    <property type="nucleotide sequence ID" value="NZ_JBHTCS010000012.1"/>
</dbReference>
<sequence>MPNVLISRTITASTPEAVFAQLRDIEKLPQRSSMVRSVEMTTATDGSINSEWEVLFRGGIMRWTEADDFDDRHLRYGFRQLHGDLASFEGYWQVSGAGNNVLVEVYTEFDLGMPSLAEMLNPVAARALEDAMDELLTALTESRRTA</sequence>
<dbReference type="SUPFAM" id="SSF55961">
    <property type="entry name" value="Bet v1-like"/>
    <property type="match status" value="1"/>
</dbReference>
<organism evidence="2 3">
    <name type="scientific">Rhodococcus daqingensis</name>
    <dbReference type="NCBI Taxonomy" id="2479363"/>
    <lineage>
        <taxon>Bacteria</taxon>
        <taxon>Bacillati</taxon>
        <taxon>Actinomycetota</taxon>
        <taxon>Actinomycetes</taxon>
        <taxon>Mycobacteriales</taxon>
        <taxon>Nocardiaceae</taxon>
        <taxon>Rhodococcus</taxon>
    </lineage>
</organism>
<feature type="domain" description="Coenzyme Q-binding protein COQ10 START" evidence="1">
    <location>
        <begin position="14"/>
        <end position="134"/>
    </location>
</feature>
<reference evidence="3" key="1">
    <citation type="journal article" date="2019" name="Int. J. Syst. Evol. Microbiol.">
        <title>The Global Catalogue of Microorganisms (GCM) 10K type strain sequencing project: providing services to taxonomists for standard genome sequencing and annotation.</title>
        <authorList>
            <consortium name="The Broad Institute Genomics Platform"/>
            <consortium name="The Broad Institute Genome Sequencing Center for Infectious Disease"/>
            <person name="Wu L."/>
            <person name="Ma J."/>
        </authorList>
    </citation>
    <scope>NUCLEOTIDE SEQUENCE [LARGE SCALE GENOMIC DNA]</scope>
    <source>
        <strain evidence="3">ICMP 19430</strain>
    </source>
</reference>
<dbReference type="Pfam" id="PF03364">
    <property type="entry name" value="Polyketide_cyc"/>
    <property type="match status" value="1"/>
</dbReference>
<comment type="caution">
    <text evidence="2">The sequence shown here is derived from an EMBL/GenBank/DDBJ whole genome shotgun (WGS) entry which is preliminary data.</text>
</comment>
<dbReference type="InterPro" id="IPR005031">
    <property type="entry name" value="COQ10_START"/>
</dbReference>
<dbReference type="EMBL" id="JBHTCS010000012">
    <property type="protein sequence ID" value="MFC7448312.1"/>
    <property type="molecule type" value="Genomic_DNA"/>
</dbReference>
<evidence type="ECO:0000313" key="3">
    <source>
        <dbReference type="Proteomes" id="UP001596484"/>
    </source>
</evidence>
<gene>
    <name evidence="2" type="ORF">ACFQS9_10470</name>
</gene>
<proteinExistence type="predicted"/>
<dbReference type="InterPro" id="IPR023393">
    <property type="entry name" value="START-like_dom_sf"/>
</dbReference>
<evidence type="ECO:0000259" key="1">
    <source>
        <dbReference type="Pfam" id="PF03364"/>
    </source>
</evidence>
<evidence type="ECO:0000313" key="2">
    <source>
        <dbReference type="EMBL" id="MFC7448312.1"/>
    </source>
</evidence>
<dbReference type="Gene3D" id="3.30.530.20">
    <property type="match status" value="1"/>
</dbReference>
<keyword evidence="3" id="KW-1185">Reference proteome</keyword>
<dbReference type="Proteomes" id="UP001596484">
    <property type="component" value="Unassembled WGS sequence"/>
</dbReference>
<name>A0ABW2RWR8_9NOCA</name>